<evidence type="ECO:0000313" key="3">
    <source>
        <dbReference type="Proteomes" id="UP001213681"/>
    </source>
</evidence>
<evidence type="ECO:0000313" key="2">
    <source>
        <dbReference type="EMBL" id="KAJ5454074.1"/>
    </source>
</evidence>
<evidence type="ECO:0000256" key="1">
    <source>
        <dbReference type="SAM" id="SignalP"/>
    </source>
</evidence>
<sequence>MPSLVLYAFATVAFLFTTTTTAFPLFAQDIQWSFDLYESKACNGTGELHAGSGSTGCRADLNTLAAGYTLDTVADGCRIEFFDNTMCDRNEIFDVAGPMTKTQMCLVPHIHRRYASYQVTCEKVEV</sequence>
<comment type="caution">
    <text evidence="2">The sequence shown here is derived from an EMBL/GenBank/DDBJ whole genome shotgun (WGS) entry which is preliminary data.</text>
</comment>
<keyword evidence="3" id="KW-1185">Reference proteome</keyword>
<name>A0AAD6G4C8_9EURO</name>
<accession>A0AAD6G4C8</accession>
<proteinExistence type="predicted"/>
<dbReference type="AlphaFoldDB" id="A0AAD6G4C8"/>
<reference evidence="2" key="1">
    <citation type="submission" date="2022-12" db="EMBL/GenBank/DDBJ databases">
        <authorList>
            <person name="Petersen C."/>
        </authorList>
    </citation>
    <scope>NUCLEOTIDE SEQUENCE</scope>
    <source>
        <strain evidence="2">IBT 16125</strain>
    </source>
</reference>
<dbReference type="RefSeq" id="XP_056767030.1">
    <property type="nucleotide sequence ID" value="XM_056908412.1"/>
</dbReference>
<gene>
    <name evidence="2" type="ORF">N7458_005030</name>
</gene>
<dbReference type="GeneID" id="81598655"/>
<dbReference type="Proteomes" id="UP001213681">
    <property type="component" value="Unassembled WGS sequence"/>
</dbReference>
<organism evidence="2 3">
    <name type="scientific">Penicillium daleae</name>
    <dbReference type="NCBI Taxonomy" id="63821"/>
    <lineage>
        <taxon>Eukaryota</taxon>
        <taxon>Fungi</taxon>
        <taxon>Dikarya</taxon>
        <taxon>Ascomycota</taxon>
        <taxon>Pezizomycotina</taxon>
        <taxon>Eurotiomycetes</taxon>
        <taxon>Eurotiomycetidae</taxon>
        <taxon>Eurotiales</taxon>
        <taxon>Aspergillaceae</taxon>
        <taxon>Penicillium</taxon>
    </lineage>
</organism>
<dbReference type="EMBL" id="JAPVEA010000005">
    <property type="protein sequence ID" value="KAJ5454074.1"/>
    <property type="molecule type" value="Genomic_DNA"/>
</dbReference>
<reference evidence="2" key="2">
    <citation type="journal article" date="2023" name="IMA Fungus">
        <title>Comparative genomic study of the Penicillium genus elucidates a diverse pangenome and 15 lateral gene transfer events.</title>
        <authorList>
            <person name="Petersen C."/>
            <person name="Sorensen T."/>
            <person name="Nielsen M.R."/>
            <person name="Sondergaard T.E."/>
            <person name="Sorensen J.L."/>
            <person name="Fitzpatrick D.A."/>
            <person name="Frisvad J.C."/>
            <person name="Nielsen K.L."/>
        </authorList>
    </citation>
    <scope>NUCLEOTIDE SEQUENCE</scope>
    <source>
        <strain evidence="2">IBT 16125</strain>
    </source>
</reference>
<protein>
    <submittedName>
        <fullName evidence="2">Uncharacterized protein</fullName>
    </submittedName>
</protein>
<keyword evidence="1" id="KW-0732">Signal</keyword>
<feature type="chain" id="PRO_5042181524" evidence="1">
    <location>
        <begin position="23"/>
        <end position="126"/>
    </location>
</feature>
<feature type="signal peptide" evidence="1">
    <location>
        <begin position="1"/>
        <end position="22"/>
    </location>
</feature>